<reference evidence="1" key="1">
    <citation type="submission" date="2019-12" db="EMBL/GenBank/DDBJ databases">
        <title>Genome sequencing and annotation of Brassica cretica.</title>
        <authorList>
            <person name="Studholme D.J."/>
            <person name="Sarris P.F."/>
        </authorList>
    </citation>
    <scope>NUCLEOTIDE SEQUENCE</scope>
    <source>
        <strain evidence="1">PFS-102/07</strain>
        <tissue evidence="1">Leaf</tissue>
    </source>
</reference>
<dbReference type="AlphaFoldDB" id="A0A8S9FBF6"/>
<proteinExistence type="predicted"/>
<comment type="caution">
    <text evidence="1">The sequence shown here is derived from an EMBL/GenBank/DDBJ whole genome shotgun (WGS) entry which is preliminary data.</text>
</comment>
<accession>A0A8S9FBF6</accession>
<gene>
    <name evidence="1" type="ORF">F2Q70_00029335</name>
</gene>
<evidence type="ECO:0000313" key="1">
    <source>
        <dbReference type="EMBL" id="KAF2530543.1"/>
    </source>
</evidence>
<name>A0A8S9FBF6_BRACR</name>
<sequence length="50" mass="5108">MAPVGAVNNFVEKVASSSSNASVSISEAQAVLLPPQSSREVTYDDIGNLG</sequence>
<protein>
    <submittedName>
        <fullName evidence="1">Uncharacterized protein</fullName>
    </submittedName>
</protein>
<organism evidence="1">
    <name type="scientific">Brassica cretica</name>
    <name type="common">Mustard</name>
    <dbReference type="NCBI Taxonomy" id="69181"/>
    <lineage>
        <taxon>Eukaryota</taxon>
        <taxon>Viridiplantae</taxon>
        <taxon>Streptophyta</taxon>
        <taxon>Embryophyta</taxon>
        <taxon>Tracheophyta</taxon>
        <taxon>Spermatophyta</taxon>
        <taxon>Magnoliopsida</taxon>
        <taxon>eudicotyledons</taxon>
        <taxon>Gunneridae</taxon>
        <taxon>Pentapetalae</taxon>
        <taxon>rosids</taxon>
        <taxon>malvids</taxon>
        <taxon>Brassicales</taxon>
        <taxon>Brassicaceae</taxon>
        <taxon>Brassiceae</taxon>
        <taxon>Brassica</taxon>
    </lineage>
</organism>
<dbReference type="EMBL" id="QGKY02002305">
    <property type="protein sequence ID" value="KAF2530543.1"/>
    <property type="molecule type" value="Genomic_DNA"/>
</dbReference>